<name>A0A848GMF6_9BACT</name>
<dbReference type="RefSeq" id="WP_169224900.1">
    <property type="nucleotide sequence ID" value="NZ_JABBGC010000001.1"/>
</dbReference>
<evidence type="ECO:0000313" key="3">
    <source>
        <dbReference type="EMBL" id="NML37860.1"/>
    </source>
</evidence>
<dbReference type="Pfam" id="PF01177">
    <property type="entry name" value="Asp_Glu_race"/>
    <property type="match status" value="1"/>
</dbReference>
<dbReference type="PANTHER" id="PTHR21198">
    <property type="entry name" value="GLUTAMATE RACEMASE"/>
    <property type="match status" value="1"/>
</dbReference>
<dbReference type="AlphaFoldDB" id="A0A848GMF6"/>
<dbReference type="SUPFAM" id="SSF53681">
    <property type="entry name" value="Aspartate/glutamate racemase"/>
    <property type="match status" value="2"/>
</dbReference>
<sequence>MNQPKKMGIVGGMGARAGALFLQKIIDYSPAISDQDFPEIIFHNNAGVPDRTKAILHNGPSSLNALLKSIDLFNQQDVELIALACVTSYYYYEQLRRHTNACIMNPLHLVAEAVREKSPGNAPRVGLLATSGTISAGLFHEALGREGIEVVTLNRTDQEEVFMRAVYMENGFKSNHISTEARRLMALAFEKIQNNGVDVVIGGCTEISLDASPASADYRFIDVLDLLAKKTAAYCYYSNYITIE</sequence>
<dbReference type="InterPro" id="IPR015942">
    <property type="entry name" value="Asp/Glu/hydantoin_racemase"/>
</dbReference>
<evidence type="ECO:0000256" key="2">
    <source>
        <dbReference type="ARBA" id="ARBA00023235"/>
    </source>
</evidence>
<dbReference type="InterPro" id="IPR001920">
    <property type="entry name" value="Asp/Glu_race"/>
</dbReference>
<gene>
    <name evidence="3" type="ORF">HHL17_11705</name>
</gene>
<dbReference type="NCBIfam" id="TIGR00035">
    <property type="entry name" value="asp_race"/>
    <property type="match status" value="1"/>
</dbReference>
<keyword evidence="2" id="KW-0413">Isomerase</keyword>
<comment type="similarity">
    <text evidence="1">Belongs to the aspartate/glutamate racemases family.</text>
</comment>
<proteinExistence type="inferred from homology"/>
<dbReference type="Proteomes" id="UP000583266">
    <property type="component" value="Unassembled WGS sequence"/>
</dbReference>
<dbReference type="PANTHER" id="PTHR21198:SF7">
    <property type="entry name" value="ASPARTATE-GLUTAMATE RACEMASE FAMILY"/>
    <property type="match status" value="1"/>
</dbReference>
<comment type="caution">
    <text evidence="3">The sequence shown here is derived from an EMBL/GenBank/DDBJ whole genome shotgun (WGS) entry which is preliminary data.</text>
</comment>
<dbReference type="InterPro" id="IPR004380">
    <property type="entry name" value="Asp_race"/>
</dbReference>
<protein>
    <submittedName>
        <fullName evidence="3">Aspartate/glutamate racemase family protein</fullName>
    </submittedName>
</protein>
<evidence type="ECO:0000313" key="4">
    <source>
        <dbReference type="Proteomes" id="UP000583266"/>
    </source>
</evidence>
<organism evidence="3 4">
    <name type="scientific">Chitinophaga fulva</name>
    <dbReference type="NCBI Taxonomy" id="2728842"/>
    <lineage>
        <taxon>Bacteria</taxon>
        <taxon>Pseudomonadati</taxon>
        <taxon>Bacteroidota</taxon>
        <taxon>Chitinophagia</taxon>
        <taxon>Chitinophagales</taxon>
        <taxon>Chitinophagaceae</taxon>
        <taxon>Chitinophaga</taxon>
    </lineage>
</organism>
<dbReference type="EMBL" id="JABBGC010000001">
    <property type="protein sequence ID" value="NML37860.1"/>
    <property type="molecule type" value="Genomic_DNA"/>
</dbReference>
<evidence type="ECO:0000256" key="1">
    <source>
        <dbReference type="ARBA" id="ARBA00007847"/>
    </source>
</evidence>
<dbReference type="GO" id="GO:0047661">
    <property type="term" value="F:amino-acid racemase activity"/>
    <property type="evidence" value="ECO:0007669"/>
    <property type="project" value="InterPro"/>
</dbReference>
<accession>A0A848GMF6</accession>
<keyword evidence="4" id="KW-1185">Reference proteome</keyword>
<reference evidence="3 4" key="1">
    <citation type="submission" date="2020-04" db="EMBL/GenBank/DDBJ databases">
        <title>Chitinophaga sp. G-6-1-13 sp. nov., isolated from soil.</title>
        <authorList>
            <person name="Dahal R.H."/>
            <person name="Chaudhary D.K."/>
        </authorList>
    </citation>
    <scope>NUCLEOTIDE SEQUENCE [LARGE SCALE GENOMIC DNA]</scope>
    <source>
        <strain evidence="3 4">G-6-1-13</strain>
    </source>
</reference>
<dbReference type="Gene3D" id="3.40.50.1860">
    <property type="match status" value="2"/>
</dbReference>